<dbReference type="Proteomes" id="UP000184603">
    <property type="component" value="Unassembled WGS sequence"/>
</dbReference>
<reference evidence="3 4" key="1">
    <citation type="submission" date="2016-12" db="EMBL/GenBank/DDBJ databases">
        <authorList>
            <person name="Song W.-J."/>
            <person name="Kurnit D.M."/>
        </authorList>
    </citation>
    <scope>NUCLEOTIDE SEQUENCE [LARGE SCALE GENOMIC DNA]</scope>
    <source>
        <strain evidence="3 4">DSM 18488</strain>
    </source>
</reference>
<dbReference type="PANTHER" id="PTHR43540">
    <property type="entry name" value="PEROXYUREIDOACRYLATE/UREIDOACRYLATE AMIDOHYDROLASE-RELATED"/>
    <property type="match status" value="1"/>
</dbReference>
<dbReference type="PANTHER" id="PTHR43540:SF1">
    <property type="entry name" value="ISOCHORISMATASE HYDROLASE"/>
    <property type="match status" value="1"/>
</dbReference>
<proteinExistence type="predicted"/>
<dbReference type="Gene3D" id="3.40.50.850">
    <property type="entry name" value="Isochorismatase-like"/>
    <property type="match status" value="1"/>
</dbReference>
<sequence>MNNTALIIIDVQNDYFQGGRMALPGAEEAAANIRQVLESFRENKLPVIHIQHVSLRENSTFFLPETEGVKIHQLVEPAAGEKVIVKHWPNSFRETEFLEYLQQEGIEHLVISGMMTFMCVDATTRAALDLGFGCTLLHDCTAAPPAEFAGVSCSAEQVRAAVTSALALLCDRVLSSEEMVALL</sequence>
<dbReference type="GO" id="GO:0016787">
    <property type="term" value="F:hydrolase activity"/>
    <property type="evidence" value="ECO:0007669"/>
    <property type="project" value="UniProtKB-KW"/>
</dbReference>
<protein>
    <submittedName>
        <fullName evidence="3">Nicotinamidase-related amidase</fullName>
    </submittedName>
</protein>
<dbReference type="EMBL" id="FRFE01000024">
    <property type="protein sequence ID" value="SHO51321.1"/>
    <property type="molecule type" value="Genomic_DNA"/>
</dbReference>
<dbReference type="OrthoDB" id="9791276at2"/>
<dbReference type="AlphaFoldDB" id="A0A1M7YFG0"/>
<evidence type="ECO:0000313" key="3">
    <source>
        <dbReference type="EMBL" id="SHO51321.1"/>
    </source>
</evidence>
<accession>A0A1M7YFG0</accession>
<dbReference type="InterPro" id="IPR036380">
    <property type="entry name" value="Isochorismatase-like_sf"/>
</dbReference>
<organism evidence="3 4">
    <name type="scientific">Desulfopila aestuarii DSM 18488</name>
    <dbReference type="NCBI Taxonomy" id="1121416"/>
    <lineage>
        <taxon>Bacteria</taxon>
        <taxon>Pseudomonadati</taxon>
        <taxon>Thermodesulfobacteriota</taxon>
        <taxon>Desulfobulbia</taxon>
        <taxon>Desulfobulbales</taxon>
        <taxon>Desulfocapsaceae</taxon>
        <taxon>Desulfopila</taxon>
    </lineage>
</organism>
<keyword evidence="4" id="KW-1185">Reference proteome</keyword>
<dbReference type="CDD" id="cd01014">
    <property type="entry name" value="nicotinamidase_related"/>
    <property type="match status" value="1"/>
</dbReference>
<evidence type="ECO:0000256" key="1">
    <source>
        <dbReference type="ARBA" id="ARBA00022801"/>
    </source>
</evidence>
<dbReference type="Pfam" id="PF00857">
    <property type="entry name" value="Isochorismatase"/>
    <property type="match status" value="1"/>
</dbReference>
<name>A0A1M7YFG0_9BACT</name>
<feature type="domain" description="Isochorismatase-like" evidence="2">
    <location>
        <begin position="4"/>
        <end position="148"/>
    </location>
</feature>
<gene>
    <name evidence="3" type="ORF">SAMN02745220_03955</name>
</gene>
<dbReference type="SUPFAM" id="SSF52499">
    <property type="entry name" value="Isochorismatase-like hydrolases"/>
    <property type="match status" value="1"/>
</dbReference>
<dbReference type="InterPro" id="IPR050272">
    <property type="entry name" value="Isochorismatase-like_hydrls"/>
</dbReference>
<dbReference type="InterPro" id="IPR000868">
    <property type="entry name" value="Isochorismatase-like_dom"/>
</dbReference>
<dbReference type="STRING" id="1121416.SAMN02745220_03955"/>
<keyword evidence="1" id="KW-0378">Hydrolase</keyword>
<evidence type="ECO:0000259" key="2">
    <source>
        <dbReference type="Pfam" id="PF00857"/>
    </source>
</evidence>
<dbReference type="RefSeq" id="WP_073615387.1">
    <property type="nucleotide sequence ID" value="NZ_FRFE01000024.1"/>
</dbReference>
<evidence type="ECO:0000313" key="4">
    <source>
        <dbReference type="Proteomes" id="UP000184603"/>
    </source>
</evidence>